<dbReference type="Pfam" id="PF01757">
    <property type="entry name" value="Acyl_transf_3"/>
    <property type="match status" value="1"/>
</dbReference>
<protein>
    <submittedName>
        <fullName evidence="3">Peptidoglycan/LPS O-acetylase OafA/YrhL</fullName>
    </submittedName>
</protein>
<organism evidence="3 4">
    <name type="scientific">Actinocrispum wychmicini</name>
    <dbReference type="NCBI Taxonomy" id="1213861"/>
    <lineage>
        <taxon>Bacteria</taxon>
        <taxon>Bacillati</taxon>
        <taxon>Actinomycetota</taxon>
        <taxon>Actinomycetes</taxon>
        <taxon>Pseudonocardiales</taxon>
        <taxon>Pseudonocardiaceae</taxon>
        <taxon>Actinocrispum</taxon>
    </lineage>
</organism>
<dbReference type="GO" id="GO:0016020">
    <property type="term" value="C:membrane"/>
    <property type="evidence" value="ECO:0007669"/>
    <property type="project" value="TreeGrafter"/>
</dbReference>
<evidence type="ECO:0000313" key="4">
    <source>
        <dbReference type="Proteomes" id="UP000295680"/>
    </source>
</evidence>
<feature type="transmembrane region" description="Helical" evidence="1">
    <location>
        <begin position="103"/>
        <end position="122"/>
    </location>
</feature>
<dbReference type="PANTHER" id="PTHR23028:SF131">
    <property type="entry name" value="BLR2367 PROTEIN"/>
    <property type="match status" value="1"/>
</dbReference>
<evidence type="ECO:0000256" key="1">
    <source>
        <dbReference type="SAM" id="Phobius"/>
    </source>
</evidence>
<feature type="transmembrane region" description="Helical" evidence="1">
    <location>
        <begin position="12"/>
        <end position="33"/>
    </location>
</feature>
<sequence length="362" mass="40636">MSEATRVGSRTGYLHGLDVVRVLASCLVLYTHIHEWFVIKDRNWWLTDWVQRNVVDTFQFNDRFSFLGIATFLVVSGVVVTYVTERENPGQFLWRRVTRIAPLLWVVTLIAWILINLGQQVAQEPMPDRLGIDDLARGLVLANYFVTPLHAMIGVTWTLVVQIGFYCYVAASIPLLRRKPWLPPLIAAGVCFTVVLAATGSRNPVVQELLKICAYMPVLCLGQLISLVHTGRVRIPGALAVGAVQLALFFWMDRAAEVTNAGYANVRTVVIVLLLTAVMIKAKGRVARSTVIRNWSRRTYAIYLIHLSCVFVIMDHVSPLIGPDAAVLLVLVTVAGTAEILHRYVEMPAERWLRARRSPVRQ</sequence>
<keyword evidence="1" id="KW-1133">Transmembrane helix</keyword>
<reference evidence="3 4" key="1">
    <citation type="submission" date="2019-03" db="EMBL/GenBank/DDBJ databases">
        <title>Genomic Encyclopedia of Type Strains, Phase IV (KMG-IV): sequencing the most valuable type-strain genomes for metagenomic binning, comparative biology and taxonomic classification.</title>
        <authorList>
            <person name="Goeker M."/>
        </authorList>
    </citation>
    <scope>NUCLEOTIDE SEQUENCE [LARGE SCALE GENOMIC DNA]</scope>
    <source>
        <strain evidence="3 4">DSM 45934</strain>
    </source>
</reference>
<proteinExistence type="predicted"/>
<dbReference type="Proteomes" id="UP000295680">
    <property type="component" value="Unassembled WGS sequence"/>
</dbReference>
<dbReference type="GO" id="GO:0000271">
    <property type="term" value="P:polysaccharide biosynthetic process"/>
    <property type="evidence" value="ECO:0007669"/>
    <property type="project" value="TreeGrafter"/>
</dbReference>
<gene>
    <name evidence="3" type="ORF">EV192_101354</name>
</gene>
<feature type="transmembrane region" description="Helical" evidence="1">
    <location>
        <begin position="64"/>
        <end position="83"/>
    </location>
</feature>
<feature type="transmembrane region" description="Helical" evidence="1">
    <location>
        <begin position="300"/>
        <end position="319"/>
    </location>
</feature>
<dbReference type="PANTHER" id="PTHR23028">
    <property type="entry name" value="ACETYLTRANSFERASE"/>
    <property type="match status" value="1"/>
</dbReference>
<evidence type="ECO:0000313" key="3">
    <source>
        <dbReference type="EMBL" id="TCO64577.1"/>
    </source>
</evidence>
<name>A0A4R2JZ04_9PSEU</name>
<dbReference type="RefSeq" id="WP_165960165.1">
    <property type="nucleotide sequence ID" value="NZ_SLWS01000001.1"/>
</dbReference>
<feature type="transmembrane region" description="Helical" evidence="1">
    <location>
        <begin position="264"/>
        <end position="280"/>
    </location>
</feature>
<feature type="transmembrane region" description="Helical" evidence="1">
    <location>
        <begin position="181"/>
        <end position="197"/>
    </location>
</feature>
<dbReference type="InterPro" id="IPR002656">
    <property type="entry name" value="Acyl_transf_3_dom"/>
</dbReference>
<keyword evidence="1" id="KW-0812">Transmembrane</keyword>
<dbReference type="AlphaFoldDB" id="A0A4R2JZ04"/>
<feature type="transmembrane region" description="Helical" evidence="1">
    <location>
        <begin position="235"/>
        <end position="252"/>
    </location>
</feature>
<comment type="caution">
    <text evidence="3">The sequence shown here is derived from an EMBL/GenBank/DDBJ whole genome shotgun (WGS) entry which is preliminary data.</text>
</comment>
<dbReference type="GO" id="GO:0016747">
    <property type="term" value="F:acyltransferase activity, transferring groups other than amino-acyl groups"/>
    <property type="evidence" value="ECO:0007669"/>
    <property type="project" value="InterPro"/>
</dbReference>
<dbReference type="EMBL" id="SLWS01000001">
    <property type="protein sequence ID" value="TCO64577.1"/>
    <property type="molecule type" value="Genomic_DNA"/>
</dbReference>
<dbReference type="InterPro" id="IPR050879">
    <property type="entry name" value="Acyltransferase_3"/>
</dbReference>
<accession>A0A4R2JZ04</accession>
<evidence type="ECO:0000259" key="2">
    <source>
        <dbReference type="Pfam" id="PF01757"/>
    </source>
</evidence>
<keyword evidence="4" id="KW-1185">Reference proteome</keyword>
<feature type="transmembrane region" description="Helical" evidence="1">
    <location>
        <begin position="209"/>
        <end position="228"/>
    </location>
</feature>
<keyword evidence="1" id="KW-0472">Membrane</keyword>
<feature type="domain" description="Acyltransferase 3" evidence="2">
    <location>
        <begin position="15"/>
        <end position="336"/>
    </location>
</feature>
<feature type="transmembrane region" description="Helical" evidence="1">
    <location>
        <begin position="325"/>
        <end position="345"/>
    </location>
</feature>
<feature type="transmembrane region" description="Helical" evidence="1">
    <location>
        <begin position="142"/>
        <end position="169"/>
    </location>
</feature>